<dbReference type="AlphaFoldDB" id="A0AAE4VLE6"/>
<proteinExistence type="predicted"/>
<dbReference type="EMBL" id="JARGYU010000001">
    <property type="protein sequence ID" value="MDZ5760901.1"/>
    <property type="molecule type" value="Genomic_DNA"/>
</dbReference>
<dbReference type="CDD" id="cd08054">
    <property type="entry name" value="gp6"/>
    <property type="match status" value="1"/>
</dbReference>
<keyword evidence="2" id="KW-1185">Reference proteome</keyword>
<dbReference type="Pfam" id="PF05135">
    <property type="entry name" value="Phage_connect_1"/>
    <property type="match status" value="1"/>
</dbReference>
<reference evidence="1" key="1">
    <citation type="submission" date="2023-02" db="EMBL/GenBank/DDBJ databases">
        <title>Host association and intracellularity evolved multiple times independently in the Rickettsiales.</title>
        <authorList>
            <person name="Castelli M."/>
            <person name="Nardi T."/>
            <person name="Gammuto L."/>
            <person name="Bellinzona G."/>
            <person name="Sabaneyeva E."/>
            <person name="Potekhin A."/>
            <person name="Serra V."/>
            <person name="Petroni G."/>
            <person name="Sassera D."/>
        </authorList>
    </citation>
    <scope>NUCLEOTIDE SEQUENCE</scope>
    <source>
        <strain evidence="1">USBL-36I1</strain>
    </source>
</reference>
<dbReference type="Gene3D" id="1.10.3230.30">
    <property type="entry name" value="Phage gp6-like head-tail connector protein"/>
    <property type="match status" value="1"/>
</dbReference>
<sequence length="204" mass="24064">MTYIEKIRPVDPPYNPIDLQFIKNFLRIDHNYDDKILDNLACAAVEYLENEISQAIIIRDWNITCRNINDNYIRIPIGPVQTIKYIKCRNYNYIFSQNDIEKSKKYFTLEGNVIYFHCLPNSSYLSIIYTAGDICKNNITNDDNTIPNTVYNNIDIDYFINDRNLFSSQIQHILLNMIANMYDGKSCDDILKSDSVFKMRNYFL</sequence>
<protein>
    <submittedName>
        <fullName evidence="1">Phage gp6-like head-tail connector protein</fullName>
    </submittedName>
</protein>
<organism evidence="1 2">
    <name type="scientific">Lyticum sinuosum</name>
    <dbReference type="NCBI Taxonomy" id="1332059"/>
    <lineage>
        <taxon>Bacteria</taxon>
        <taxon>Pseudomonadati</taxon>
        <taxon>Pseudomonadota</taxon>
        <taxon>Alphaproteobacteria</taxon>
        <taxon>Rickettsiales</taxon>
        <taxon>Lyticum</taxon>
    </lineage>
</organism>
<gene>
    <name evidence="1" type="ORF">Lyticum_00055</name>
</gene>
<dbReference type="RefSeq" id="WP_322498337.1">
    <property type="nucleotide sequence ID" value="NZ_JARGYU010000001.1"/>
</dbReference>
<dbReference type="Proteomes" id="UP001289135">
    <property type="component" value="Unassembled WGS sequence"/>
</dbReference>
<name>A0AAE4VLE6_9RICK</name>
<evidence type="ECO:0000313" key="1">
    <source>
        <dbReference type="EMBL" id="MDZ5760901.1"/>
    </source>
</evidence>
<dbReference type="InterPro" id="IPR021146">
    <property type="entry name" value="Phage_gp6-like_head-tail"/>
</dbReference>
<accession>A0AAE4VLE6</accession>
<evidence type="ECO:0000313" key="2">
    <source>
        <dbReference type="Proteomes" id="UP001289135"/>
    </source>
</evidence>
<comment type="caution">
    <text evidence="1">The sequence shown here is derived from an EMBL/GenBank/DDBJ whole genome shotgun (WGS) entry which is preliminary data.</text>
</comment>